<dbReference type="SUPFAM" id="SSF50969">
    <property type="entry name" value="YVTN repeat-like/Quinoprotein amine dehydrogenase"/>
    <property type="match status" value="2"/>
</dbReference>
<evidence type="ECO:0000313" key="1">
    <source>
        <dbReference type="EMBL" id="GBC61350.1"/>
    </source>
</evidence>
<evidence type="ECO:0000313" key="2">
    <source>
        <dbReference type="Proteomes" id="UP000288096"/>
    </source>
</evidence>
<reference evidence="2" key="2">
    <citation type="submission" date="2019-01" db="EMBL/GenBank/DDBJ databases">
        <title>Genome sequence of Desulfonema ishimotonii strain Tokyo 01.</title>
        <authorList>
            <person name="Fukui M."/>
        </authorList>
    </citation>
    <scope>NUCLEOTIDE SEQUENCE [LARGE SCALE GENOMIC DNA]</scope>
    <source>
        <strain evidence="2">Tokyo 01</strain>
    </source>
</reference>
<dbReference type="InterPro" id="IPR011044">
    <property type="entry name" value="Quino_amine_DH_bsu"/>
</dbReference>
<dbReference type="InterPro" id="IPR013211">
    <property type="entry name" value="LVIVD"/>
</dbReference>
<proteinExistence type="predicted"/>
<dbReference type="Pfam" id="PF08309">
    <property type="entry name" value="LVIVD"/>
    <property type="match status" value="15"/>
</dbReference>
<comment type="caution">
    <text evidence="1">The sequence shown here is derived from an EMBL/GenBank/DDBJ whole genome shotgun (WGS) entry which is preliminary data.</text>
</comment>
<sequence length="938" mass="103202">MQNLEPAGRWPYGPAGPVTGDPDRGLVFLGAGGAVIVFDSFLNKISEFSFPRVVEHLCFDSGKLYAADSGGIVIINTENPEKPVSVAEHAIRVEEIAVSKGIAYILSNCALHVLNVSDPANIVAEGTLEIPLNSDDECLGDWEVFAYGSYLYIIGYDSFIIADLADSVRPVIISSYPSGGYDLSLSGNFAYIANDSLDILDISDPTSPSLVSSHVINTNRYDSALKVQVSGDFAYVGCTWDGFRAIDISDPENPFDIGIYPTYSALDVYQAGNFAYFTTWGGGLYGLDISDATLGIYNFKDTDDIWISGNYACTLQDYGNKLQIINISDPDNIHDLGNLVLQGGDYVRLAGSYVCVVDKWEAVIRIIDISDPNNPVQTGLYENDYLSETEENDIFLYKKHLYFSTIGHGIQIVDISDPADPKDAGRFTEPSSGIRVSRDYAYAVHDNSIRIIDVSDPASPRQTGLYQVSGSVSGFELSGNRLCVYGPDEFQIIDISDPHNLVKTASEKTDFLIKSADISGNKVYCQVASHYSRLMVYDISDAANPAEIRSYNIPESFGKWARMRVNGDLACLANIYGLMIIDVSVPRTHQRINPFDTPDRITGVAVSDGYVYAVDGLYRSEGPGVKGIRIIDISDPTHPREACFYGFNYYNELFEVVRVVGNYLYGTSYDGLEILDISNPLRPLKKGFLKLPGHVQSHDIQISGTNMYLVNWGHVEIIDISKPSEPVFLNSISDINHFSVNGNLALMACDSEFEIIDITNAEKTVLGSFRGTDEIISVSYSDYVYVVTSQNQKEEYDNNGKNGENEGYDDSEEIFFFRIFDVSDLEHLSEIGEYRLTDFELINMDPTRVGITVSGKHVYLLGEKKGLRVLDISDPANPFEVLTYDTPGEVYDLELSGNYLHIADGDGGFITLKTISASENNDSGGGSSCFISTAIDNQ</sequence>
<protein>
    <recommendedName>
        <fullName evidence="3">LVIVD repeat protein</fullName>
    </recommendedName>
</protein>
<reference evidence="2" key="1">
    <citation type="submission" date="2017-11" db="EMBL/GenBank/DDBJ databases">
        <authorList>
            <person name="Watanabe M."/>
            <person name="Kojima H."/>
        </authorList>
    </citation>
    <scope>NUCLEOTIDE SEQUENCE [LARGE SCALE GENOMIC DNA]</scope>
    <source>
        <strain evidence="2">Tokyo 01</strain>
    </source>
</reference>
<gene>
    <name evidence="1" type="ORF">DENIS_2310</name>
</gene>
<accession>A0A401FWK7</accession>
<organism evidence="1 2">
    <name type="scientific">Desulfonema ishimotonii</name>
    <dbReference type="NCBI Taxonomy" id="45657"/>
    <lineage>
        <taxon>Bacteria</taxon>
        <taxon>Pseudomonadati</taxon>
        <taxon>Thermodesulfobacteriota</taxon>
        <taxon>Desulfobacteria</taxon>
        <taxon>Desulfobacterales</taxon>
        <taxon>Desulfococcaceae</taxon>
        <taxon>Desulfonema</taxon>
    </lineage>
</organism>
<name>A0A401FWK7_9BACT</name>
<dbReference type="AlphaFoldDB" id="A0A401FWK7"/>
<dbReference type="EMBL" id="BEXT01000001">
    <property type="protein sequence ID" value="GBC61350.1"/>
    <property type="molecule type" value="Genomic_DNA"/>
</dbReference>
<dbReference type="SUPFAM" id="SSF75011">
    <property type="entry name" value="3-carboxy-cis,cis-mucoante lactonizing enzyme"/>
    <property type="match status" value="1"/>
</dbReference>
<evidence type="ECO:0008006" key="3">
    <source>
        <dbReference type="Google" id="ProtNLM"/>
    </source>
</evidence>
<keyword evidence="2" id="KW-1185">Reference proteome</keyword>
<dbReference type="Proteomes" id="UP000288096">
    <property type="component" value="Unassembled WGS sequence"/>
</dbReference>